<dbReference type="GeneID" id="20665668"/>
<protein>
    <submittedName>
        <fullName evidence="2">Uncharacterized protein</fullName>
    </submittedName>
</protein>
<evidence type="ECO:0000313" key="3">
    <source>
        <dbReference type="Proteomes" id="UP000030671"/>
    </source>
</evidence>
<sequence length="148" mass="15793">MFALSLSHRPRLDTVSTRLVSRSAATDRLCSIFTGIRAAPYPTLADFLGSPSQRGPVREGVLVAPGPEPELCFRFPWADVSSFGLAVTWAWVRRASHARIRPACVNGVAGRVPLSLLATSALSPVLRSPPPSAGISDRASPTCGRRES</sequence>
<evidence type="ECO:0000313" key="2">
    <source>
        <dbReference type="EMBL" id="ETW86368.1"/>
    </source>
</evidence>
<dbReference type="InParanoid" id="W4KKK1"/>
<feature type="region of interest" description="Disordered" evidence="1">
    <location>
        <begin position="128"/>
        <end position="148"/>
    </location>
</feature>
<proteinExistence type="predicted"/>
<reference evidence="2 3" key="1">
    <citation type="journal article" date="2012" name="New Phytol.">
        <title>Insight into trade-off between wood decay and parasitism from the genome of a fungal forest pathogen.</title>
        <authorList>
            <person name="Olson A."/>
            <person name="Aerts A."/>
            <person name="Asiegbu F."/>
            <person name="Belbahri L."/>
            <person name="Bouzid O."/>
            <person name="Broberg A."/>
            <person name="Canback B."/>
            <person name="Coutinho P.M."/>
            <person name="Cullen D."/>
            <person name="Dalman K."/>
            <person name="Deflorio G."/>
            <person name="van Diepen L.T."/>
            <person name="Dunand C."/>
            <person name="Duplessis S."/>
            <person name="Durling M."/>
            <person name="Gonthier P."/>
            <person name="Grimwood J."/>
            <person name="Fossdal C.G."/>
            <person name="Hansson D."/>
            <person name="Henrissat B."/>
            <person name="Hietala A."/>
            <person name="Himmelstrand K."/>
            <person name="Hoffmeister D."/>
            <person name="Hogberg N."/>
            <person name="James T.Y."/>
            <person name="Karlsson M."/>
            <person name="Kohler A."/>
            <person name="Kues U."/>
            <person name="Lee Y.H."/>
            <person name="Lin Y.C."/>
            <person name="Lind M."/>
            <person name="Lindquist E."/>
            <person name="Lombard V."/>
            <person name="Lucas S."/>
            <person name="Lunden K."/>
            <person name="Morin E."/>
            <person name="Murat C."/>
            <person name="Park J."/>
            <person name="Raffaello T."/>
            <person name="Rouze P."/>
            <person name="Salamov A."/>
            <person name="Schmutz J."/>
            <person name="Solheim H."/>
            <person name="Stahlberg J."/>
            <person name="Velez H."/>
            <person name="de Vries R.P."/>
            <person name="Wiebenga A."/>
            <person name="Woodward S."/>
            <person name="Yakovlev I."/>
            <person name="Garbelotto M."/>
            <person name="Martin F."/>
            <person name="Grigoriev I.V."/>
            <person name="Stenlid J."/>
        </authorList>
    </citation>
    <scope>NUCLEOTIDE SEQUENCE [LARGE SCALE GENOMIC DNA]</scope>
    <source>
        <strain evidence="2 3">TC 32-1</strain>
    </source>
</reference>
<dbReference type="RefSeq" id="XP_009543110.1">
    <property type="nucleotide sequence ID" value="XM_009544815.1"/>
</dbReference>
<dbReference type="EMBL" id="KI925455">
    <property type="protein sequence ID" value="ETW86368.1"/>
    <property type="molecule type" value="Genomic_DNA"/>
</dbReference>
<dbReference type="HOGENOM" id="CLU_1759041_0_0_1"/>
<dbReference type="KEGG" id="hir:HETIRDRAFT_100144"/>
<dbReference type="Proteomes" id="UP000030671">
    <property type="component" value="Unassembled WGS sequence"/>
</dbReference>
<gene>
    <name evidence="2" type="ORF">HETIRDRAFT_100144</name>
</gene>
<accession>W4KKK1</accession>
<name>W4KKK1_HETIT</name>
<organism evidence="2 3">
    <name type="scientific">Heterobasidion irregulare (strain TC 32-1)</name>
    <dbReference type="NCBI Taxonomy" id="747525"/>
    <lineage>
        <taxon>Eukaryota</taxon>
        <taxon>Fungi</taxon>
        <taxon>Dikarya</taxon>
        <taxon>Basidiomycota</taxon>
        <taxon>Agaricomycotina</taxon>
        <taxon>Agaricomycetes</taxon>
        <taxon>Russulales</taxon>
        <taxon>Bondarzewiaceae</taxon>
        <taxon>Heterobasidion</taxon>
        <taxon>Heterobasidion annosum species complex</taxon>
    </lineage>
</organism>
<dbReference type="AlphaFoldDB" id="W4KKK1"/>
<keyword evidence="3" id="KW-1185">Reference proteome</keyword>
<evidence type="ECO:0000256" key="1">
    <source>
        <dbReference type="SAM" id="MobiDB-lite"/>
    </source>
</evidence>